<dbReference type="AlphaFoldDB" id="A0A395JKY8"/>
<dbReference type="CDD" id="cd20736">
    <property type="entry name" value="PoNe_Nuclease"/>
    <property type="match status" value="1"/>
</dbReference>
<keyword evidence="3" id="KW-0378">Hydrolase</keyword>
<dbReference type="GO" id="GO:0004519">
    <property type="term" value="F:endonuclease activity"/>
    <property type="evidence" value="ECO:0007669"/>
    <property type="project" value="UniProtKB-KW"/>
</dbReference>
<dbReference type="Proteomes" id="UP000253083">
    <property type="component" value="Unassembled WGS sequence"/>
</dbReference>
<gene>
    <name evidence="3" type="ORF">DFR28_103282</name>
</gene>
<protein>
    <recommendedName>
        <fullName evidence="2">UPF0102 protein DFR28_103282</fullName>
    </recommendedName>
</protein>
<dbReference type="InterPro" id="IPR011856">
    <property type="entry name" value="tRNA_endonuc-like_dom_sf"/>
</dbReference>
<accession>A0A395JKY8</accession>
<dbReference type="Pfam" id="PF02021">
    <property type="entry name" value="UPF0102"/>
    <property type="match status" value="1"/>
</dbReference>
<dbReference type="InParanoid" id="A0A395JKY8"/>
<dbReference type="FunCoup" id="A0A395JKY8">
    <property type="interactions" value="256"/>
</dbReference>
<comment type="caution">
    <text evidence="3">The sequence shown here is derived from an EMBL/GenBank/DDBJ whole genome shotgun (WGS) entry which is preliminary data.</text>
</comment>
<evidence type="ECO:0000256" key="1">
    <source>
        <dbReference type="ARBA" id="ARBA00006738"/>
    </source>
</evidence>
<dbReference type="InterPro" id="IPR011335">
    <property type="entry name" value="Restrct_endonuc-II-like"/>
</dbReference>
<dbReference type="NCBIfam" id="NF009150">
    <property type="entry name" value="PRK12497.1-3"/>
    <property type="match status" value="1"/>
</dbReference>
<name>A0A395JKY8_9GAMM</name>
<dbReference type="NCBIfam" id="TIGR00252">
    <property type="entry name" value="YraN family protein"/>
    <property type="match status" value="1"/>
</dbReference>
<keyword evidence="3" id="KW-0255">Endonuclease</keyword>
<dbReference type="InterPro" id="IPR003509">
    <property type="entry name" value="UPF0102_YraN-like"/>
</dbReference>
<evidence type="ECO:0000313" key="3">
    <source>
        <dbReference type="EMBL" id="RBP49851.1"/>
    </source>
</evidence>
<comment type="similarity">
    <text evidence="1 2">Belongs to the UPF0102 family.</text>
</comment>
<dbReference type="PANTHER" id="PTHR34039:SF1">
    <property type="entry name" value="UPF0102 PROTEIN YRAN"/>
    <property type="match status" value="1"/>
</dbReference>
<dbReference type="SUPFAM" id="SSF52980">
    <property type="entry name" value="Restriction endonuclease-like"/>
    <property type="match status" value="1"/>
</dbReference>
<reference evidence="3 4" key="1">
    <citation type="submission" date="2018-06" db="EMBL/GenBank/DDBJ databases">
        <title>Genomic Encyclopedia of Type Strains, Phase IV (KMG-IV): sequencing the most valuable type-strain genomes for metagenomic binning, comparative biology and taxonomic classification.</title>
        <authorList>
            <person name="Goeker M."/>
        </authorList>
    </citation>
    <scope>NUCLEOTIDE SEQUENCE [LARGE SCALE GENOMIC DNA]</scope>
    <source>
        <strain evidence="3 4">DSM 24032</strain>
    </source>
</reference>
<organism evidence="3 4">
    <name type="scientific">Arenicella xantha</name>
    <dbReference type="NCBI Taxonomy" id="644221"/>
    <lineage>
        <taxon>Bacteria</taxon>
        <taxon>Pseudomonadati</taxon>
        <taxon>Pseudomonadota</taxon>
        <taxon>Gammaproteobacteria</taxon>
        <taxon>Arenicellales</taxon>
        <taxon>Arenicellaceae</taxon>
        <taxon>Arenicella</taxon>
    </lineage>
</organism>
<proteinExistence type="inferred from homology"/>
<keyword evidence="3" id="KW-0540">Nuclease</keyword>
<dbReference type="PANTHER" id="PTHR34039">
    <property type="entry name" value="UPF0102 PROTEIN YRAN"/>
    <property type="match status" value="1"/>
</dbReference>
<dbReference type="EMBL" id="QNRT01000003">
    <property type="protein sequence ID" value="RBP49851.1"/>
    <property type="molecule type" value="Genomic_DNA"/>
</dbReference>
<keyword evidence="4" id="KW-1185">Reference proteome</keyword>
<evidence type="ECO:0000256" key="2">
    <source>
        <dbReference type="HAMAP-Rule" id="MF_00048"/>
    </source>
</evidence>
<dbReference type="Gene3D" id="3.40.1350.10">
    <property type="match status" value="1"/>
</dbReference>
<dbReference type="GO" id="GO:0003676">
    <property type="term" value="F:nucleic acid binding"/>
    <property type="evidence" value="ECO:0007669"/>
    <property type="project" value="InterPro"/>
</dbReference>
<evidence type="ECO:0000313" key="4">
    <source>
        <dbReference type="Proteomes" id="UP000253083"/>
    </source>
</evidence>
<dbReference type="RefSeq" id="WP_170132092.1">
    <property type="nucleotide sequence ID" value="NZ_QNRT01000003.1"/>
</dbReference>
<sequence>MIQIGTRAKGNRAEDLATNYLVKKRLVVVTRNYYCRVGEIDIVMRDKDYLVFVEVRHRKRGDYGGALESIDYFKQTKLRRAAEHYLVTTKTSDCPCRFDILCVNGNLSNPSFEWISNAF</sequence>
<dbReference type="HAMAP" id="MF_00048">
    <property type="entry name" value="UPF0102"/>
    <property type="match status" value="1"/>
</dbReference>